<dbReference type="PANTHER" id="PTHR36154">
    <property type="entry name" value="DNA-BINDING TRANSCRIPTIONAL ACTIVATOR ALPA"/>
    <property type="match status" value="1"/>
</dbReference>
<dbReference type="Gene3D" id="1.10.238.160">
    <property type="match status" value="1"/>
</dbReference>
<protein>
    <submittedName>
        <fullName evidence="1">Uncharacterized protein</fullName>
    </submittedName>
</protein>
<organism evidence="1 2">
    <name type="scientific">Photobacterium lutimaris</name>
    <dbReference type="NCBI Taxonomy" id="388278"/>
    <lineage>
        <taxon>Bacteria</taxon>
        <taxon>Pseudomonadati</taxon>
        <taxon>Pseudomonadota</taxon>
        <taxon>Gammaproteobacteria</taxon>
        <taxon>Vibrionales</taxon>
        <taxon>Vibrionaceae</taxon>
        <taxon>Photobacterium</taxon>
    </lineage>
</organism>
<name>A0A2T3IHZ6_9GAMM</name>
<dbReference type="RefSeq" id="WP_107351857.1">
    <property type="nucleotide sequence ID" value="NZ_PYMH01000028.1"/>
</dbReference>
<dbReference type="AlphaFoldDB" id="A0A2T3IHZ6"/>
<dbReference type="OrthoDB" id="8455288at2"/>
<keyword evidence="2" id="KW-1185">Reference proteome</keyword>
<evidence type="ECO:0000313" key="2">
    <source>
        <dbReference type="Proteomes" id="UP000241222"/>
    </source>
</evidence>
<sequence length="63" mass="7692">MDQEEWLNVREVMNRVALGRTSIYKLMECRQFPRPLRMGAKSVNWRVRDVEAWMRQKICDRAH</sequence>
<proteinExistence type="predicted"/>
<dbReference type="Proteomes" id="UP000241222">
    <property type="component" value="Unassembled WGS sequence"/>
</dbReference>
<reference evidence="1 2" key="1">
    <citation type="submission" date="2018-03" db="EMBL/GenBank/DDBJ databases">
        <title>Whole genome sequencing of Histamine producing bacteria.</title>
        <authorList>
            <person name="Butler K."/>
        </authorList>
    </citation>
    <scope>NUCLEOTIDE SEQUENCE [LARGE SCALE GENOMIC DNA]</scope>
    <source>
        <strain evidence="1 2">JCM 13586</strain>
    </source>
</reference>
<dbReference type="EMBL" id="PYMH01000028">
    <property type="protein sequence ID" value="PSU27967.1"/>
    <property type="molecule type" value="Genomic_DNA"/>
</dbReference>
<comment type="caution">
    <text evidence="1">The sequence shown here is derived from an EMBL/GenBank/DDBJ whole genome shotgun (WGS) entry which is preliminary data.</text>
</comment>
<dbReference type="PANTHER" id="PTHR36154:SF1">
    <property type="entry name" value="DNA-BINDING TRANSCRIPTIONAL ACTIVATOR ALPA"/>
    <property type="match status" value="1"/>
</dbReference>
<accession>A0A2T3IHZ6</accession>
<dbReference type="InterPro" id="IPR052931">
    <property type="entry name" value="Prophage_regulatory_activator"/>
</dbReference>
<dbReference type="InterPro" id="IPR010260">
    <property type="entry name" value="AlpA"/>
</dbReference>
<evidence type="ECO:0000313" key="1">
    <source>
        <dbReference type="EMBL" id="PSU27967.1"/>
    </source>
</evidence>
<gene>
    <name evidence="1" type="ORF">C9I99_26615</name>
</gene>
<dbReference type="Pfam" id="PF05930">
    <property type="entry name" value="Phage_AlpA"/>
    <property type="match status" value="1"/>
</dbReference>